<protein>
    <submittedName>
        <fullName evidence="4">Uncharacterized protein</fullName>
    </submittedName>
</protein>
<feature type="domain" description="F-box/LRR-repeat protein 15-like leucin rich repeat" evidence="3">
    <location>
        <begin position="256"/>
        <end position="384"/>
    </location>
</feature>
<evidence type="ECO:0000256" key="1">
    <source>
        <dbReference type="SAM" id="MobiDB-lite"/>
    </source>
</evidence>
<dbReference type="InterPro" id="IPR057207">
    <property type="entry name" value="FBXL15_LRR"/>
</dbReference>
<name>A0A1Y1HRE0_KLENI</name>
<proteinExistence type="predicted"/>
<dbReference type="SMART" id="SM00367">
    <property type="entry name" value="LRR_CC"/>
    <property type="match status" value="10"/>
</dbReference>
<dbReference type="SUPFAM" id="SSF81383">
    <property type="entry name" value="F-box domain"/>
    <property type="match status" value="1"/>
</dbReference>
<feature type="domain" description="COI1 F-box" evidence="2">
    <location>
        <begin position="87"/>
        <end position="119"/>
    </location>
</feature>
<evidence type="ECO:0000313" key="4">
    <source>
        <dbReference type="EMBL" id="GAQ79719.1"/>
    </source>
</evidence>
<dbReference type="Proteomes" id="UP000054558">
    <property type="component" value="Unassembled WGS sequence"/>
</dbReference>
<dbReference type="EMBL" id="DF236985">
    <property type="protein sequence ID" value="GAQ79719.1"/>
    <property type="molecule type" value="Genomic_DNA"/>
</dbReference>
<reference evidence="4 5" key="1">
    <citation type="journal article" date="2014" name="Nat. Commun.">
        <title>Klebsormidium flaccidum genome reveals primary factors for plant terrestrial adaptation.</title>
        <authorList>
            <person name="Hori K."/>
            <person name="Maruyama F."/>
            <person name="Fujisawa T."/>
            <person name="Togashi T."/>
            <person name="Yamamoto N."/>
            <person name="Seo M."/>
            <person name="Sato S."/>
            <person name="Yamada T."/>
            <person name="Mori H."/>
            <person name="Tajima N."/>
            <person name="Moriyama T."/>
            <person name="Ikeuchi M."/>
            <person name="Watanabe M."/>
            <person name="Wada H."/>
            <person name="Kobayashi K."/>
            <person name="Saito M."/>
            <person name="Masuda T."/>
            <person name="Sasaki-Sekimoto Y."/>
            <person name="Mashiguchi K."/>
            <person name="Awai K."/>
            <person name="Shimojima M."/>
            <person name="Masuda S."/>
            <person name="Iwai M."/>
            <person name="Nobusawa T."/>
            <person name="Narise T."/>
            <person name="Kondo S."/>
            <person name="Saito H."/>
            <person name="Sato R."/>
            <person name="Murakawa M."/>
            <person name="Ihara Y."/>
            <person name="Oshima-Yamada Y."/>
            <person name="Ohtaka K."/>
            <person name="Satoh M."/>
            <person name="Sonobe K."/>
            <person name="Ishii M."/>
            <person name="Ohtani R."/>
            <person name="Kanamori-Sato M."/>
            <person name="Honoki R."/>
            <person name="Miyazaki D."/>
            <person name="Mochizuki H."/>
            <person name="Umetsu J."/>
            <person name="Higashi K."/>
            <person name="Shibata D."/>
            <person name="Kamiya Y."/>
            <person name="Sato N."/>
            <person name="Nakamura Y."/>
            <person name="Tabata S."/>
            <person name="Ida S."/>
            <person name="Kurokawa K."/>
            <person name="Ohta H."/>
        </authorList>
    </citation>
    <scope>NUCLEOTIDE SEQUENCE [LARGE SCALE GENOMIC DNA]</scope>
    <source>
        <strain evidence="4 5">NIES-2285</strain>
    </source>
</reference>
<dbReference type="OMA" id="DIACCNE"/>
<dbReference type="CDD" id="cd22159">
    <property type="entry name" value="F-box_AtTIR1-like"/>
    <property type="match status" value="1"/>
</dbReference>
<dbReference type="Pfam" id="PF25372">
    <property type="entry name" value="DUF7885"/>
    <property type="match status" value="2"/>
</dbReference>
<gene>
    <name evidence="4" type="ORF">KFL_000360340</name>
</gene>
<dbReference type="GO" id="GO:0019005">
    <property type="term" value="C:SCF ubiquitin ligase complex"/>
    <property type="evidence" value="ECO:0000318"/>
    <property type="project" value="GO_Central"/>
</dbReference>
<dbReference type="AlphaFoldDB" id="A0A1Y1HRE0"/>
<dbReference type="InterPro" id="IPR036047">
    <property type="entry name" value="F-box-like_dom_sf"/>
</dbReference>
<dbReference type="Pfam" id="PF18511">
    <property type="entry name" value="F-box_5"/>
    <property type="match status" value="1"/>
</dbReference>
<dbReference type="PANTHER" id="PTHR13318:SF105">
    <property type="entry name" value="F-BOX_LRR-REPEAT PROTEIN 3"/>
    <property type="match status" value="1"/>
</dbReference>
<dbReference type="InterPro" id="IPR041567">
    <property type="entry name" value="COI1_F-box"/>
</dbReference>
<evidence type="ECO:0000259" key="3">
    <source>
        <dbReference type="Pfam" id="PF25372"/>
    </source>
</evidence>
<dbReference type="GO" id="GO:0031146">
    <property type="term" value="P:SCF-dependent proteasomal ubiquitin-dependent protein catabolic process"/>
    <property type="evidence" value="ECO:0000318"/>
    <property type="project" value="GO_Central"/>
</dbReference>
<organism evidence="4 5">
    <name type="scientific">Klebsormidium nitens</name>
    <name type="common">Green alga</name>
    <name type="synonym">Ulothrix nitens</name>
    <dbReference type="NCBI Taxonomy" id="105231"/>
    <lineage>
        <taxon>Eukaryota</taxon>
        <taxon>Viridiplantae</taxon>
        <taxon>Streptophyta</taxon>
        <taxon>Klebsormidiophyceae</taxon>
        <taxon>Klebsormidiales</taxon>
        <taxon>Klebsormidiaceae</taxon>
        <taxon>Klebsormidium</taxon>
    </lineage>
</organism>
<dbReference type="Gene3D" id="3.80.10.10">
    <property type="entry name" value="Ribonuclease Inhibitor"/>
    <property type="match status" value="1"/>
</dbReference>
<evidence type="ECO:0000313" key="5">
    <source>
        <dbReference type="Proteomes" id="UP000054558"/>
    </source>
</evidence>
<dbReference type="InterPro" id="IPR006553">
    <property type="entry name" value="Leu-rich_rpt_Cys-con_subtyp"/>
</dbReference>
<evidence type="ECO:0000259" key="2">
    <source>
        <dbReference type="Pfam" id="PF18511"/>
    </source>
</evidence>
<accession>A0A1Y1HRE0</accession>
<feature type="region of interest" description="Disordered" evidence="1">
    <location>
        <begin position="1"/>
        <end position="22"/>
    </location>
</feature>
<dbReference type="PANTHER" id="PTHR13318">
    <property type="entry name" value="PARTNER OF PAIRED, ISOFORM B-RELATED"/>
    <property type="match status" value="1"/>
</dbReference>
<dbReference type="Gene3D" id="1.20.1280.50">
    <property type="match status" value="1"/>
</dbReference>
<feature type="region of interest" description="Disordered" evidence="1">
    <location>
        <begin position="36"/>
        <end position="56"/>
    </location>
</feature>
<feature type="domain" description="F-box/LRR-repeat protein 15-like leucin rich repeat" evidence="3">
    <location>
        <begin position="387"/>
        <end position="498"/>
    </location>
</feature>
<dbReference type="SUPFAM" id="SSF52047">
    <property type="entry name" value="RNI-like"/>
    <property type="match status" value="2"/>
</dbReference>
<keyword evidence="5" id="KW-1185">Reference proteome</keyword>
<dbReference type="FunFam" id="1.20.1280.50:FF:000023">
    <property type="entry name" value="F-box/LRR-repeat protein 4"/>
    <property type="match status" value="1"/>
</dbReference>
<dbReference type="InterPro" id="IPR032675">
    <property type="entry name" value="LRR_dom_sf"/>
</dbReference>
<dbReference type="OrthoDB" id="550575at2759"/>
<dbReference type="STRING" id="105231.A0A1Y1HRE0"/>
<sequence>MASAEGGMWHRVNSVQSKKAKDREIVSLRRPAVLDLPSGLESPESCRSPHGHKTPEPAFSTNAPVVLRMHPAAVVKPPVKDFINPALSDDLLASVLSCLTNSKDRAAFSQVCKRWCDLEGALHTKIRFPGGKQLAEHVTQALTRFPNLVEVTVDERAVKKSFWRRGNASKGAMEAAMRQVSHSCATLEKLNFYSCTALTDKMLQYVVAECPSLRSLRLVRCEKVGKSHKKRFKSGASEPESKNQSPEMVSPHFMTACANNLVQLNLYGTGVDDTAVAAIGRYCKGLERLSLAGCHDVTDSGLKLLGEGCKRLQDLNVVRCWRVTDKGLAAIGEGCGATIKFLSLGFHTEVHDRGMRALATSCPNLELLAVSDCNNMTDAGVRTVVRRCKWLRILKITACLQVKDVSLDLIGRLATSLEILELRSLIITDRAFSHLAAAGGSPALKRIVLAGCPYITDKGLMSLAGQDSFSLRSVDVRHCREISTPALARFMVRCATLEQMDVDKGRTEELDAELQKVRASTA</sequence>